<evidence type="ECO:0000313" key="1">
    <source>
        <dbReference type="EMBL" id="CAG8682341.1"/>
    </source>
</evidence>
<sequence length="50" mass="5759">SSVCDMNLECEKVLIFICTKTKEEKVNINDQKIIEVLILFVTKELSKATR</sequence>
<keyword evidence="2" id="KW-1185">Reference proteome</keyword>
<protein>
    <submittedName>
        <fullName evidence="1">1063_t:CDS:1</fullName>
    </submittedName>
</protein>
<comment type="caution">
    <text evidence="1">The sequence shown here is derived from an EMBL/GenBank/DDBJ whole genome shotgun (WGS) entry which is preliminary data.</text>
</comment>
<reference evidence="1" key="1">
    <citation type="submission" date="2021-06" db="EMBL/GenBank/DDBJ databases">
        <authorList>
            <person name="Kallberg Y."/>
            <person name="Tangrot J."/>
            <person name="Rosling A."/>
        </authorList>
    </citation>
    <scope>NUCLEOTIDE SEQUENCE</scope>
    <source>
        <strain evidence="1">AU212A</strain>
    </source>
</reference>
<accession>A0ACA9P3R5</accession>
<proteinExistence type="predicted"/>
<gene>
    <name evidence="1" type="ORF">SCALOS_LOCUS9784</name>
</gene>
<dbReference type="EMBL" id="CAJVPM010032343">
    <property type="protein sequence ID" value="CAG8682341.1"/>
    <property type="molecule type" value="Genomic_DNA"/>
</dbReference>
<feature type="non-terminal residue" evidence="1">
    <location>
        <position position="50"/>
    </location>
</feature>
<feature type="non-terminal residue" evidence="1">
    <location>
        <position position="1"/>
    </location>
</feature>
<name>A0ACA9P3R5_9GLOM</name>
<evidence type="ECO:0000313" key="2">
    <source>
        <dbReference type="Proteomes" id="UP000789860"/>
    </source>
</evidence>
<dbReference type="Proteomes" id="UP000789860">
    <property type="component" value="Unassembled WGS sequence"/>
</dbReference>
<organism evidence="1 2">
    <name type="scientific">Scutellospora calospora</name>
    <dbReference type="NCBI Taxonomy" id="85575"/>
    <lineage>
        <taxon>Eukaryota</taxon>
        <taxon>Fungi</taxon>
        <taxon>Fungi incertae sedis</taxon>
        <taxon>Mucoromycota</taxon>
        <taxon>Glomeromycotina</taxon>
        <taxon>Glomeromycetes</taxon>
        <taxon>Diversisporales</taxon>
        <taxon>Gigasporaceae</taxon>
        <taxon>Scutellospora</taxon>
    </lineage>
</organism>